<keyword evidence="2" id="KW-1133">Transmembrane helix</keyword>
<proteinExistence type="predicted"/>
<reference evidence="3 6" key="2">
    <citation type="submission" date="2020-08" db="EMBL/GenBank/DDBJ databases">
        <title>Genomic Encyclopedia of Type Strains, Phase IV (KMG-V): Genome sequencing to study the core and pangenomes of soil and plant-associated prokaryotes.</title>
        <authorList>
            <person name="Whitman W."/>
        </authorList>
    </citation>
    <scope>NUCLEOTIDE SEQUENCE [LARGE SCALE GENOMIC DNA]</scope>
    <source>
        <strain evidence="3 6">SEMIA 4059</strain>
    </source>
</reference>
<keyword evidence="2" id="KW-0472">Membrane</keyword>
<name>A0A6P1CIM4_RHITR</name>
<dbReference type="EMBL" id="JACHBF010000003">
    <property type="protein sequence ID" value="MBB6490912.1"/>
    <property type="molecule type" value="Genomic_DNA"/>
</dbReference>
<protein>
    <submittedName>
        <fullName evidence="4">Uncharacterized protein</fullName>
    </submittedName>
</protein>
<keyword evidence="6" id="KW-1185">Reference proteome</keyword>
<organism evidence="4 5">
    <name type="scientific">Rhizobium tropici</name>
    <dbReference type="NCBI Taxonomy" id="398"/>
    <lineage>
        <taxon>Bacteria</taxon>
        <taxon>Pseudomonadati</taxon>
        <taxon>Pseudomonadota</taxon>
        <taxon>Alphaproteobacteria</taxon>
        <taxon>Hyphomicrobiales</taxon>
        <taxon>Rhizobiaceae</taxon>
        <taxon>Rhizobium/Agrobacterium group</taxon>
        <taxon>Rhizobium</taxon>
    </lineage>
</organism>
<dbReference type="Proteomes" id="UP000526625">
    <property type="component" value="Unassembled WGS sequence"/>
</dbReference>
<feature type="transmembrane region" description="Helical" evidence="2">
    <location>
        <begin position="7"/>
        <end position="37"/>
    </location>
</feature>
<feature type="region of interest" description="Disordered" evidence="1">
    <location>
        <begin position="107"/>
        <end position="126"/>
    </location>
</feature>
<evidence type="ECO:0000313" key="5">
    <source>
        <dbReference type="Proteomes" id="UP000471190"/>
    </source>
</evidence>
<dbReference type="RefSeq" id="WP_015342464.1">
    <property type="nucleotide sequence ID" value="NZ_JAADZA010000047.1"/>
</dbReference>
<feature type="transmembrane region" description="Helical" evidence="2">
    <location>
        <begin position="49"/>
        <end position="75"/>
    </location>
</feature>
<evidence type="ECO:0000313" key="3">
    <source>
        <dbReference type="EMBL" id="MBB6490912.1"/>
    </source>
</evidence>
<evidence type="ECO:0000313" key="6">
    <source>
        <dbReference type="Proteomes" id="UP000526625"/>
    </source>
</evidence>
<gene>
    <name evidence="3" type="ORF">GGD45_001309</name>
    <name evidence="4" type="ORF">GXW80_26905</name>
</gene>
<reference evidence="4 5" key="1">
    <citation type="submission" date="2020-02" db="EMBL/GenBank/DDBJ databases">
        <title>Draft genome sequence of Rhizobium tropici.</title>
        <authorList>
            <person name="Khayi S."/>
            <person name="Jemo M."/>
        </authorList>
    </citation>
    <scope>NUCLEOTIDE SEQUENCE [LARGE SCALE GENOMIC DNA]</scope>
    <source>
        <strain evidence="4 5">A12</strain>
    </source>
</reference>
<dbReference type="AlphaFoldDB" id="A0A6P1CIM4"/>
<keyword evidence="2" id="KW-0812">Transmembrane</keyword>
<dbReference type="Proteomes" id="UP000471190">
    <property type="component" value="Unassembled WGS sequence"/>
</dbReference>
<evidence type="ECO:0000256" key="1">
    <source>
        <dbReference type="SAM" id="MobiDB-lite"/>
    </source>
</evidence>
<comment type="caution">
    <text evidence="4">The sequence shown here is derived from an EMBL/GenBank/DDBJ whole genome shotgun (WGS) entry which is preliminary data.</text>
</comment>
<evidence type="ECO:0000256" key="2">
    <source>
        <dbReference type="SAM" id="Phobius"/>
    </source>
</evidence>
<evidence type="ECO:0000313" key="4">
    <source>
        <dbReference type="EMBL" id="NEV14614.1"/>
    </source>
</evidence>
<accession>A0A6P1CIM4</accession>
<sequence length="126" mass="13576">MAWGLIVSFAVGALCALRVPILLFTIIVLIVMVGYALSNIGSGSSPLDILAWSFILAAVLEAGYIFPRMLLYVIYVKVLGRDIGRSNSRNGSDLFTNNLFQARSDARLSAKAERGGVDKARPGMPD</sequence>
<dbReference type="EMBL" id="JAADZA010000047">
    <property type="protein sequence ID" value="NEV14614.1"/>
    <property type="molecule type" value="Genomic_DNA"/>
</dbReference>